<organism evidence="2 3">
    <name type="scientific">Mycena rosella</name>
    <name type="common">Pink bonnet</name>
    <name type="synonym">Agaricus rosellus</name>
    <dbReference type="NCBI Taxonomy" id="1033263"/>
    <lineage>
        <taxon>Eukaryota</taxon>
        <taxon>Fungi</taxon>
        <taxon>Dikarya</taxon>
        <taxon>Basidiomycota</taxon>
        <taxon>Agaricomycotina</taxon>
        <taxon>Agaricomycetes</taxon>
        <taxon>Agaricomycetidae</taxon>
        <taxon>Agaricales</taxon>
        <taxon>Marasmiineae</taxon>
        <taxon>Mycenaceae</taxon>
        <taxon>Mycena</taxon>
    </lineage>
</organism>
<dbReference type="AlphaFoldDB" id="A0AAD7H0S5"/>
<evidence type="ECO:0000313" key="3">
    <source>
        <dbReference type="Proteomes" id="UP001221757"/>
    </source>
</evidence>
<sequence>MDNNRSPLNRGLGLLRVRQARRSTGPGGGASVSTHISPSERLPTHEPLLPVHPIHQRSLAVDPQAASPLYNGRIPPEIRNALFEWILAEYTKTDVASAYTQSNRRPGYTGARAINVAFLLACRRIYLEVYHLTAASKEHVFWHARAPVPKYPALNGIGYERWYFARFQPWQISFVKEIHLFTQMYWLEGSFPELCRSGILPRGVERLRITLRARDWWYNENNYPFYILPYKAGGALPGMLAEIAREERGEAVPWDKSGWGSAFKNLQALKTLEMEFETTMNRKGEMTKIVNRALTWRFPMGERGVLSNQGLGAEFAQWQGDKDSFCVFTVKWKLVGKNVN</sequence>
<keyword evidence="3" id="KW-1185">Reference proteome</keyword>
<comment type="caution">
    <text evidence="2">The sequence shown here is derived from an EMBL/GenBank/DDBJ whole genome shotgun (WGS) entry which is preliminary data.</text>
</comment>
<name>A0AAD7H0S5_MYCRO</name>
<protein>
    <submittedName>
        <fullName evidence="2">Uncharacterized protein</fullName>
    </submittedName>
</protein>
<reference evidence="2" key="1">
    <citation type="submission" date="2023-03" db="EMBL/GenBank/DDBJ databases">
        <title>Massive genome expansion in bonnet fungi (Mycena s.s.) driven by repeated elements and novel gene families across ecological guilds.</title>
        <authorList>
            <consortium name="Lawrence Berkeley National Laboratory"/>
            <person name="Harder C.B."/>
            <person name="Miyauchi S."/>
            <person name="Viragh M."/>
            <person name="Kuo A."/>
            <person name="Thoen E."/>
            <person name="Andreopoulos B."/>
            <person name="Lu D."/>
            <person name="Skrede I."/>
            <person name="Drula E."/>
            <person name="Henrissat B."/>
            <person name="Morin E."/>
            <person name="Kohler A."/>
            <person name="Barry K."/>
            <person name="LaButti K."/>
            <person name="Morin E."/>
            <person name="Salamov A."/>
            <person name="Lipzen A."/>
            <person name="Mereny Z."/>
            <person name="Hegedus B."/>
            <person name="Baldrian P."/>
            <person name="Stursova M."/>
            <person name="Weitz H."/>
            <person name="Taylor A."/>
            <person name="Grigoriev I.V."/>
            <person name="Nagy L.G."/>
            <person name="Martin F."/>
            <person name="Kauserud H."/>
        </authorList>
    </citation>
    <scope>NUCLEOTIDE SEQUENCE</scope>
    <source>
        <strain evidence="2">CBHHK067</strain>
    </source>
</reference>
<proteinExistence type="predicted"/>
<feature type="region of interest" description="Disordered" evidence="1">
    <location>
        <begin position="21"/>
        <end position="47"/>
    </location>
</feature>
<dbReference type="Proteomes" id="UP001221757">
    <property type="component" value="Unassembled WGS sequence"/>
</dbReference>
<dbReference type="EMBL" id="JARKIE010000002">
    <property type="protein sequence ID" value="KAJ7709601.1"/>
    <property type="molecule type" value="Genomic_DNA"/>
</dbReference>
<accession>A0AAD7H0S5</accession>
<evidence type="ECO:0000256" key="1">
    <source>
        <dbReference type="SAM" id="MobiDB-lite"/>
    </source>
</evidence>
<evidence type="ECO:0000313" key="2">
    <source>
        <dbReference type="EMBL" id="KAJ7709601.1"/>
    </source>
</evidence>
<gene>
    <name evidence="2" type="ORF">B0H17DRAFT_1190793</name>
</gene>